<dbReference type="InterPro" id="IPR043128">
    <property type="entry name" value="Rev_trsase/Diguanyl_cyclase"/>
</dbReference>
<gene>
    <name evidence="3" type="ORF">LG34_15400</name>
</gene>
<dbReference type="InterPro" id="IPR029787">
    <property type="entry name" value="Nucleotide_cyclase"/>
</dbReference>
<dbReference type="SUPFAM" id="SSF55073">
    <property type="entry name" value="Nucleotide cyclase"/>
    <property type="match status" value="1"/>
</dbReference>
<dbReference type="PANTHER" id="PTHR45138:SF9">
    <property type="entry name" value="DIGUANYLATE CYCLASE DGCM-RELATED"/>
    <property type="match status" value="1"/>
</dbReference>
<organism evidence="3 4">
    <name type="scientific">Eubacterium ramulus</name>
    <dbReference type="NCBI Taxonomy" id="39490"/>
    <lineage>
        <taxon>Bacteria</taxon>
        <taxon>Bacillati</taxon>
        <taxon>Bacillota</taxon>
        <taxon>Clostridia</taxon>
        <taxon>Eubacteriales</taxon>
        <taxon>Eubacteriaceae</taxon>
        <taxon>Eubacterium</taxon>
    </lineage>
</organism>
<dbReference type="GO" id="GO:0007165">
    <property type="term" value="P:signal transduction"/>
    <property type="evidence" value="ECO:0007669"/>
    <property type="project" value="InterPro"/>
</dbReference>
<dbReference type="RefSeq" id="WP_109216749.1">
    <property type="nucleotide sequence ID" value="NZ_CABMEW010000009.1"/>
</dbReference>
<dbReference type="GO" id="GO:0052621">
    <property type="term" value="F:diguanylate cyclase activity"/>
    <property type="evidence" value="ECO:0007669"/>
    <property type="project" value="TreeGrafter"/>
</dbReference>
<dbReference type="InterPro" id="IPR050469">
    <property type="entry name" value="Diguanylate_Cyclase"/>
</dbReference>
<accession>A0A2V1JLL1</accession>
<dbReference type="Gene3D" id="6.10.340.10">
    <property type="match status" value="1"/>
</dbReference>
<comment type="caution">
    <text evidence="3">The sequence shown here is derived from an EMBL/GenBank/DDBJ whole genome shotgun (WGS) entry which is preliminary data.</text>
</comment>
<dbReference type="CDD" id="cd01949">
    <property type="entry name" value="GGDEF"/>
    <property type="match status" value="1"/>
</dbReference>
<dbReference type="CDD" id="cd06225">
    <property type="entry name" value="HAMP"/>
    <property type="match status" value="1"/>
</dbReference>
<dbReference type="EMBL" id="JRFU01000186">
    <property type="protein sequence ID" value="PWE85520.1"/>
    <property type="molecule type" value="Genomic_DNA"/>
</dbReference>
<dbReference type="PROSITE" id="PS50887">
    <property type="entry name" value="GGDEF"/>
    <property type="match status" value="1"/>
</dbReference>
<dbReference type="Proteomes" id="UP000245288">
    <property type="component" value="Unassembled WGS sequence"/>
</dbReference>
<evidence type="ECO:0000259" key="2">
    <source>
        <dbReference type="PROSITE" id="PS50887"/>
    </source>
</evidence>
<dbReference type="Pfam" id="PF00990">
    <property type="entry name" value="GGDEF"/>
    <property type="match status" value="1"/>
</dbReference>
<evidence type="ECO:0000313" key="3">
    <source>
        <dbReference type="EMBL" id="PWE85520.1"/>
    </source>
</evidence>
<dbReference type="GO" id="GO:0016020">
    <property type="term" value="C:membrane"/>
    <property type="evidence" value="ECO:0007669"/>
    <property type="project" value="InterPro"/>
</dbReference>
<name>A0A2V1JLL1_EUBRA</name>
<proteinExistence type="predicted"/>
<dbReference type="NCBIfam" id="TIGR00254">
    <property type="entry name" value="GGDEF"/>
    <property type="match status" value="1"/>
</dbReference>
<dbReference type="PANTHER" id="PTHR45138">
    <property type="entry name" value="REGULATORY COMPONENTS OF SENSORY TRANSDUCTION SYSTEM"/>
    <property type="match status" value="1"/>
</dbReference>
<dbReference type="Gene3D" id="3.30.70.270">
    <property type="match status" value="1"/>
</dbReference>
<sequence length="296" mass="34739">MSEDKNCDLLFEYLRSILYDSQIQTLDVAKLEEPYQKLGLGLQFLERAVREMKTYSEALSRGNLSVKTPPRDNFLCENLKNIHANLNHLTWQAKQVAKGDYSQSVSYLGEFSEAFNTMTRQLQEREESFRERLLTEAYLDPLTGIGNRYFLTEQMTELLKNNKPLIFCYCDLDHLKYINDHFGHVEGDRYICHFVKTVKNFIRKEDIFARVGGDEFCLVMEDWTAAQAKERITYMQTAFEHVETKPYPKGFSFGVIEIPTDHKDLCVNDIIEQADHIMYQQKAQHRHIYTKQLSDE</sequence>
<dbReference type="OrthoDB" id="9804955at2"/>
<dbReference type="PROSITE" id="PS50885">
    <property type="entry name" value="HAMP"/>
    <property type="match status" value="1"/>
</dbReference>
<protein>
    <recommendedName>
        <fullName evidence="5">Diguanylate cyclase</fullName>
    </recommendedName>
</protein>
<feature type="domain" description="GGDEF" evidence="2">
    <location>
        <begin position="163"/>
        <end position="294"/>
    </location>
</feature>
<dbReference type="AlphaFoldDB" id="A0A2V1JLL1"/>
<dbReference type="InterPro" id="IPR003660">
    <property type="entry name" value="HAMP_dom"/>
</dbReference>
<dbReference type="SMART" id="SM00267">
    <property type="entry name" value="GGDEF"/>
    <property type="match status" value="1"/>
</dbReference>
<feature type="domain" description="HAMP" evidence="1">
    <location>
        <begin position="80"/>
        <end position="127"/>
    </location>
</feature>
<dbReference type="InterPro" id="IPR000160">
    <property type="entry name" value="GGDEF_dom"/>
</dbReference>
<keyword evidence="4" id="KW-1185">Reference proteome</keyword>
<reference evidence="3 4" key="1">
    <citation type="submission" date="2014-09" db="EMBL/GenBank/DDBJ databases">
        <title>Butyrate-producing bacteria isolated from human gut.</title>
        <authorList>
            <person name="Zhang Q."/>
            <person name="Zhao L."/>
        </authorList>
    </citation>
    <scope>NUCLEOTIDE SEQUENCE [LARGE SCALE GENOMIC DNA]</scope>
    <source>
        <strain evidence="3 4">21</strain>
    </source>
</reference>
<evidence type="ECO:0000259" key="1">
    <source>
        <dbReference type="PROSITE" id="PS50885"/>
    </source>
</evidence>
<evidence type="ECO:0008006" key="5">
    <source>
        <dbReference type="Google" id="ProtNLM"/>
    </source>
</evidence>
<evidence type="ECO:0000313" key="4">
    <source>
        <dbReference type="Proteomes" id="UP000245288"/>
    </source>
</evidence>